<dbReference type="AlphaFoldDB" id="A0A2U3N343"/>
<dbReference type="InParanoid" id="A0A2U3N343"/>
<proteinExistence type="predicted"/>
<evidence type="ECO:0000313" key="1">
    <source>
        <dbReference type="EMBL" id="SPL72053.1"/>
    </source>
</evidence>
<dbReference type="Proteomes" id="UP000245974">
    <property type="component" value="Unassembled WGS sequence"/>
</dbReference>
<sequence>MGIGAVLIKLKANLLDNAKLWKGEVEERKSETIETLKVEGISFGAINRSGQ</sequence>
<organism evidence="1 2">
    <name type="scientific">Acinetobacter stercoris</name>
    <dbReference type="NCBI Taxonomy" id="2126983"/>
    <lineage>
        <taxon>Bacteria</taxon>
        <taxon>Pseudomonadati</taxon>
        <taxon>Pseudomonadota</taxon>
        <taxon>Gammaproteobacteria</taxon>
        <taxon>Moraxellales</taxon>
        <taxon>Moraxellaceae</taxon>
        <taxon>Acinetobacter</taxon>
    </lineage>
</organism>
<dbReference type="RefSeq" id="WP_171334528.1">
    <property type="nucleotide sequence ID" value="NZ_OOGT01000209.1"/>
</dbReference>
<dbReference type="EMBL" id="OOGT01000209">
    <property type="protein sequence ID" value="SPL72053.1"/>
    <property type="molecule type" value="Genomic_DNA"/>
</dbReference>
<protein>
    <submittedName>
        <fullName evidence="1">Uncharacterized protein</fullName>
    </submittedName>
</protein>
<reference evidence="2" key="1">
    <citation type="submission" date="2018-03" db="EMBL/GenBank/DDBJ databases">
        <authorList>
            <person name="Blom J."/>
        </authorList>
    </citation>
    <scope>NUCLEOTIDE SEQUENCE [LARGE SCALE GENOMIC DNA]</scope>
    <source>
        <strain evidence="2">KPC-SM-21</strain>
    </source>
</reference>
<accession>A0A2U3N343</accession>
<keyword evidence="2" id="KW-1185">Reference proteome</keyword>
<name>A0A2U3N343_9GAMM</name>
<evidence type="ECO:0000313" key="2">
    <source>
        <dbReference type="Proteomes" id="UP000245974"/>
    </source>
</evidence>
<gene>
    <name evidence="1" type="ORF">KPC_3231</name>
</gene>